<feature type="binding site" evidence="6 7">
    <location>
        <position position="76"/>
    </location>
    <ligand>
        <name>[4Fe-4S] cluster</name>
        <dbReference type="ChEBI" id="CHEBI:49883"/>
        <note>4Fe-4S-S-AdoMet</note>
    </ligand>
</feature>
<dbReference type="SFLD" id="SFLDG01064">
    <property type="entry name" value="F420__menaquinone_cofactor_bio"/>
    <property type="match status" value="1"/>
</dbReference>
<keyword evidence="6" id="KW-0808">Transferase</keyword>
<dbReference type="InterPro" id="IPR007197">
    <property type="entry name" value="rSAM"/>
</dbReference>
<dbReference type="Gene3D" id="3.20.20.70">
    <property type="entry name" value="Aldolase class I"/>
    <property type="match status" value="1"/>
</dbReference>
<keyword evidence="5 6" id="KW-0411">Iron-sulfur</keyword>
<feature type="domain" description="Radical SAM core" evidence="9">
    <location>
        <begin position="55"/>
        <end position="292"/>
    </location>
</feature>
<keyword evidence="2 6" id="KW-0949">S-adenosyl-L-methionine</keyword>
<dbReference type="GO" id="GO:0051539">
    <property type="term" value="F:4 iron, 4 sulfur cluster binding"/>
    <property type="evidence" value="ECO:0007669"/>
    <property type="project" value="UniProtKB-KW"/>
</dbReference>
<proteinExistence type="inferred from homology"/>
<evidence type="ECO:0000256" key="4">
    <source>
        <dbReference type="ARBA" id="ARBA00023004"/>
    </source>
</evidence>
<comment type="function">
    <text evidence="6">Radical SAM enzyme that catalyzes the addition of the adenosyl radical to the double bond of 3-[(1-carboxyvinyl)oxy]benzoate, leading to aminodeoxyfutalosine (AFL), a key intermediate in the formation of menaquinone (MK, vitamin K2) from chorismate.</text>
</comment>
<feature type="binding site" evidence="8">
    <location>
        <position position="75"/>
    </location>
    <ligand>
        <name>S-adenosyl-L-methionine</name>
        <dbReference type="ChEBI" id="CHEBI:59789"/>
    </ligand>
</feature>
<dbReference type="InterPro" id="IPR058240">
    <property type="entry name" value="rSAM_sf"/>
</dbReference>
<evidence type="ECO:0000313" key="10">
    <source>
        <dbReference type="EMBL" id="TSA88119.1"/>
    </source>
</evidence>
<protein>
    <recommendedName>
        <fullName evidence="6">Aminodeoxyfutalosine synthase</fullName>
        <shortName evidence="6">AFL synthase</shortName>
        <shortName evidence="6">Aminofutalosine synthase</shortName>
        <ecNumber evidence="6">2.5.1.120</ecNumber>
    </recommendedName>
    <alternativeName>
        <fullName evidence="6">Menaquinone biosynthetic enzyme MqnE</fullName>
    </alternativeName>
</protein>
<comment type="catalytic activity">
    <reaction evidence="6">
        <text>3-[(1-carboxyvinyl)-oxy]benzoate + S-adenosyl-L-methionine + H2O = 6-amino-6-deoxyfutalosine + hydrogencarbonate + L-methionine + H(+)</text>
        <dbReference type="Rhea" id="RHEA:33075"/>
        <dbReference type="ChEBI" id="CHEBI:15377"/>
        <dbReference type="ChEBI" id="CHEBI:15378"/>
        <dbReference type="ChEBI" id="CHEBI:17544"/>
        <dbReference type="ChEBI" id="CHEBI:57844"/>
        <dbReference type="ChEBI" id="CHEBI:59789"/>
        <dbReference type="ChEBI" id="CHEBI:64286"/>
        <dbReference type="ChEBI" id="CHEBI:76981"/>
        <dbReference type="EC" id="2.5.1.120"/>
    </reaction>
</comment>
<dbReference type="UniPathway" id="UPA00079"/>
<feature type="binding site" evidence="6 7">
    <location>
        <position position="73"/>
    </location>
    <ligand>
        <name>[4Fe-4S] cluster</name>
        <dbReference type="ChEBI" id="CHEBI:49883"/>
        <note>4Fe-4S-S-AdoMet</note>
    </ligand>
</feature>
<dbReference type="GO" id="GO:0044689">
    <property type="term" value="F:7,8-didemethyl-8-hydroxy-5-deazariboflavin synthase activity"/>
    <property type="evidence" value="ECO:0007669"/>
    <property type="project" value="TreeGrafter"/>
</dbReference>
<feature type="binding site" evidence="8">
    <location>
        <position position="181"/>
    </location>
    <ligand>
        <name>S-adenosyl-L-methionine</name>
        <dbReference type="ChEBI" id="CHEBI:59789"/>
    </ligand>
</feature>
<dbReference type="GO" id="GO:0005506">
    <property type="term" value="F:iron ion binding"/>
    <property type="evidence" value="ECO:0007669"/>
    <property type="project" value="UniProtKB-UniRule"/>
</dbReference>
<gene>
    <name evidence="6 10" type="primary">mqnE</name>
    <name evidence="10" type="ORF">FNU79_02530</name>
</gene>
<dbReference type="EC" id="2.5.1.120" evidence="6"/>
<keyword evidence="1 6" id="KW-0004">4Fe-4S</keyword>
<dbReference type="PROSITE" id="PS51918">
    <property type="entry name" value="RADICAL_SAM"/>
    <property type="match status" value="1"/>
</dbReference>
<dbReference type="SMART" id="SM00729">
    <property type="entry name" value="Elp3"/>
    <property type="match status" value="1"/>
</dbReference>
<dbReference type="AlphaFoldDB" id="A0A553V6M9"/>
<keyword evidence="6" id="KW-0474">Menaquinone biosynthesis</keyword>
<dbReference type="InterPro" id="IPR020050">
    <property type="entry name" value="FO_synthase_su2"/>
</dbReference>
<dbReference type="Pfam" id="PF19288">
    <property type="entry name" value="CofH_C"/>
    <property type="match status" value="1"/>
</dbReference>
<evidence type="ECO:0000256" key="5">
    <source>
        <dbReference type="ARBA" id="ARBA00023014"/>
    </source>
</evidence>
<dbReference type="InterPro" id="IPR022432">
    <property type="entry name" value="MqnE"/>
</dbReference>
<dbReference type="SUPFAM" id="SSF102114">
    <property type="entry name" value="Radical SAM enzymes"/>
    <property type="match status" value="1"/>
</dbReference>
<dbReference type="HAMAP" id="MF_00993">
    <property type="entry name" value="MqnE"/>
    <property type="match status" value="1"/>
</dbReference>
<keyword evidence="11" id="KW-1185">Reference proteome</keyword>
<dbReference type="InterPro" id="IPR013785">
    <property type="entry name" value="Aldolase_TIM"/>
</dbReference>
<dbReference type="RefSeq" id="WP_143719282.1">
    <property type="nucleotide sequence ID" value="NZ_VKDB01000001.1"/>
</dbReference>
<evidence type="ECO:0000256" key="6">
    <source>
        <dbReference type="HAMAP-Rule" id="MF_00993"/>
    </source>
</evidence>
<keyword evidence="4 6" id="KW-0408">Iron</keyword>
<dbReference type="CDD" id="cd01335">
    <property type="entry name" value="Radical_SAM"/>
    <property type="match status" value="1"/>
</dbReference>
<evidence type="ECO:0000256" key="7">
    <source>
        <dbReference type="PIRSR" id="PIRSR004762-1"/>
    </source>
</evidence>
<accession>A0A553V6M9</accession>
<dbReference type="NCBIfam" id="TIGR03700">
    <property type="entry name" value="mena_SCO4494"/>
    <property type="match status" value="1"/>
</dbReference>
<keyword evidence="3 6" id="KW-0479">Metal-binding</keyword>
<evidence type="ECO:0000256" key="2">
    <source>
        <dbReference type="ARBA" id="ARBA00022691"/>
    </source>
</evidence>
<dbReference type="SFLD" id="SFLDG01082">
    <property type="entry name" value="B12-binding_domain_containing"/>
    <property type="match status" value="1"/>
</dbReference>
<dbReference type="OrthoDB" id="9802027at2"/>
<dbReference type="GO" id="GO:0009234">
    <property type="term" value="P:menaquinone biosynthetic process"/>
    <property type="evidence" value="ECO:0007669"/>
    <property type="project" value="UniProtKB-UniRule"/>
</dbReference>
<dbReference type="PANTHER" id="PTHR43076">
    <property type="entry name" value="FO SYNTHASE (COFH)"/>
    <property type="match status" value="1"/>
</dbReference>
<dbReference type="SFLD" id="SFLDG01389">
    <property type="entry name" value="menaquinone_synthsis_involved"/>
    <property type="match status" value="1"/>
</dbReference>
<dbReference type="SFLD" id="SFLDF00342">
    <property type="entry name" value="cyclic_dehypoxanthine_futalosi"/>
    <property type="match status" value="1"/>
</dbReference>
<dbReference type="GO" id="GO:0102573">
    <property type="term" value="F:aminodeoxyfutalosine synthase activity"/>
    <property type="evidence" value="ECO:0007669"/>
    <property type="project" value="UniProtKB-EC"/>
</dbReference>
<reference evidence="10 11" key="1">
    <citation type="submission" date="2019-07" db="EMBL/GenBank/DDBJ databases">
        <title>Deinococcus detaillus sp. nov., isolated from humus soil in Antarctica.</title>
        <authorList>
            <person name="Zhang K."/>
        </authorList>
    </citation>
    <scope>NUCLEOTIDE SEQUENCE [LARGE SCALE GENOMIC DNA]</scope>
    <source>
        <strain evidence="10 11">H1</strain>
    </source>
</reference>
<dbReference type="SFLD" id="SFLDF00343">
    <property type="entry name" value="aminofutalosine_synthase_(mqnE"/>
    <property type="match status" value="1"/>
</dbReference>
<dbReference type="InterPro" id="IPR006638">
    <property type="entry name" value="Elp3/MiaA/NifB-like_rSAM"/>
</dbReference>
<sequence>MIQSRDPEMTPIIAKVEAGQRLSFKEGMVLFDTPDVNALMRLANLVRERQHGDKTYFVHSMRLEFTNICYVGCTFCAFAAHKGEERAWDYDADAVVEQVRAKYEPGLTELHMSSGHHPNRPWSFYPEMVSKLKANFPELQVKAFTAAEIEHLSKISKKPTLEVLRELQAAGLSAMPGGGAEIFADRVRKQVAKNKVKAEKWIQIHREAHSLNMRTNATMLYGHIETLEERLDHMDRLRNLQDETGGFHAFIPLAFQPMGNTLAQNLGKTDYTTGLDDLRNLAVARIYLDNFPHIKGYWVMIGSELTQVSLDWGVSDVDGTIVDEHIAHAAGATSPLGLSKERMINMIQQAGRLPVLRDAYYNELEVYPARVEAAD</sequence>
<dbReference type="Pfam" id="PF04055">
    <property type="entry name" value="Radical_SAM"/>
    <property type="match status" value="1"/>
</dbReference>
<comment type="pathway">
    <text evidence="6">Quinol/quinone metabolism; menaquinone biosynthesis.</text>
</comment>
<dbReference type="EMBL" id="VKDB01000001">
    <property type="protein sequence ID" value="TSA88119.1"/>
    <property type="molecule type" value="Genomic_DNA"/>
</dbReference>
<dbReference type="NCBIfam" id="TIGR00423">
    <property type="entry name" value="CofH family radical SAM protein"/>
    <property type="match status" value="1"/>
</dbReference>
<comment type="caution">
    <text evidence="10">The sequence shown here is derived from an EMBL/GenBank/DDBJ whole genome shotgun (WGS) entry which is preliminary data.</text>
</comment>
<comment type="similarity">
    <text evidence="6">Belongs to the radical SAM superfamily. MqnE family.</text>
</comment>
<evidence type="ECO:0000313" key="11">
    <source>
        <dbReference type="Proteomes" id="UP000316092"/>
    </source>
</evidence>
<dbReference type="InterPro" id="IPR045567">
    <property type="entry name" value="CofH/MnqC-like_C"/>
</dbReference>
<dbReference type="SFLD" id="SFLDS00029">
    <property type="entry name" value="Radical_SAM"/>
    <property type="match status" value="1"/>
</dbReference>
<evidence type="ECO:0000256" key="3">
    <source>
        <dbReference type="ARBA" id="ARBA00022723"/>
    </source>
</evidence>
<dbReference type="PANTHER" id="PTHR43076:SF7">
    <property type="entry name" value="AMINODEOXYFUTALOSINE SYNTHASE"/>
    <property type="match status" value="1"/>
</dbReference>
<organism evidence="10 11">
    <name type="scientific">Deinococcus detaillensis</name>
    <dbReference type="NCBI Taxonomy" id="2592048"/>
    <lineage>
        <taxon>Bacteria</taxon>
        <taxon>Thermotogati</taxon>
        <taxon>Deinococcota</taxon>
        <taxon>Deinococci</taxon>
        <taxon>Deinococcales</taxon>
        <taxon>Deinococcaceae</taxon>
        <taxon>Deinococcus</taxon>
    </lineage>
</organism>
<comment type="cofactor">
    <cofactor evidence="6 7">
        <name>[4Fe-4S] cluster</name>
        <dbReference type="ChEBI" id="CHEBI:49883"/>
    </cofactor>
    <text evidence="6 7">Binds 1 [4Fe-4S] cluster. The cluster is coordinated with 3 cysteines and an exchangeable S-adenosyl-L-methionine.</text>
</comment>
<evidence type="ECO:0000259" key="9">
    <source>
        <dbReference type="PROSITE" id="PS51918"/>
    </source>
</evidence>
<dbReference type="Proteomes" id="UP000316092">
    <property type="component" value="Unassembled WGS sequence"/>
</dbReference>
<dbReference type="InterPro" id="IPR034405">
    <property type="entry name" value="F420"/>
</dbReference>
<feature type="binding site" evidence="6 7">
    <location>
        <position position="69"/>
    </location>
    <ligand>
        <name>[4Fe-4S] cluster</name>
        <dbReference type="ChEBI" id="CHEBI:49883"/>
        <note>4Fe-4S-S-AdoMet</note>
    </ligand>
</feature>
<name>A0A553V6M9_9DEIO</name>
<evidence type="ECO:0000256" key="8">
    <source>
        <dbReference type="PIRSR" id="PIRSR004762-2"/>
    </source>
</evidence>
<evidence type="ECO:0000256" key="1">
    <source>
        <dbReference type="ARBA" id="ARBA00022485"/>
    </source>
</evidence>
<dbReference type="PIRSF" id="PIRSF004762">
    <property type="entry name" value="CHP00423"/>
    <property type="match status" value="1"/>
</dbReference>